<evidence type="ECO:0000313" key="9">
    <source>
        <dbReference type="Proteomes" id="UP000094527"/>
    </source>
</evidence>
<keyword evidence="3" id="KW-0645">Protease</keyword>
<keyword evidence="5" id="KW-0720">Serine protease</keyword>
<dbReference type="PANTHER" id="PTHR24264:SF65">
    <property type="entry name" value="SRCR DOMAIN-CONTAINING PROTEIN"/>
    <property type="match status" value="1"/>
</dbReference>
<dbReference type="PRINTS" id="PR00722">
    <property type="entry name" value="CHYMOTRYPSIN"/>
</dbReference>
<dbReference type="SUPFAM" id="SSF50494">
    <property type="entry name" value="Trypsin-like serine proteases"/>
    <property type="match status" value="1"/>
</dbReference>
<dbReference type="Pfam" id="PF00089">
    <property type="entry name" value="Trypsin"/>
    <property type="match status" value="1"/>
</dbReference>
<accession>A0A1D2MK13</accession>
<feature type="chain" id="PRO_5008904154" evidence="6">
    <location>
        <begin position="23"/>
        <end position="268"/>
    </location>
</feature>
<evidence type="ECO:0000256" key="4">
    <source>
        <dbReference type="ARBA" id="ARBA00022801"/>
    </source>
</evidence>
<feature type="domain" description="Peptidase S1" evidence="7">
    <location>
        <begin position="33"/>
        <end position="266"/>
    </location>
</feature>
<gene>
    <name evidence="8" type="ORF">Ocin01_13271</name>
</gene>
<dbReference type="InterPro" id="IPR001254">
    <property type="entry name" value="Trypsin_dom"/>
</dbReference>
<keyword evidence="9" id="KW-1185">Reference proteome</keyword>
<reference evidence="8 9" key="1">
    <citation type="journal article" date="2016" name="Genome Biol. Evol.">
        <title>Gene Family Evolution Reflects Adaptation to Soil Environmental Stressors in the Genome of the Collembolan Orchesella cincta.</title>
        <authorList>
            <person name="Faddeeva-Vakhrusheva A."/>
            <person name="Derks M.F."/>
            <person name="Anvar S.Y."/>
            <person name="Agamennone V."/>
            <person name="Suring W."/>
            <person name="Smit S."/>
            <person name="van Straalen N.M."/>
            <person name="Roelofs D."/>
        </authorList>
    </citation>
    <scope>NUCLEOTIDE SEQUENCE [LARGE SCALE GENOMIC DNA]</scope>
    <source>
        <tissue evidence="8">Mixed pool</tissue>
    </source>
</reference>
<dbReference type="Proteomes" id="UP000094527">
    <property type="component" value="Unassembled WGS sequence"/>
</dbReference>
<evidence type="ECO:0000256" key="6">
    <source>
        <dbReference type="SAM" id="SignalP"/>
    </source>
</evidence>
<keyword evidence="2" id="KW-0964">Secreted</keyword>
<organism evidence="8 9">
    <name type="scientific">Orchesella cincta</name>
    <name type="common">Springtail</name>
    <name type="synonym">Podura cincta</name>
    <dbReference type="NCBI Taxonomy" id="48709"/>
    <lineage>
        <taxon>Eukaryota</taxon>
        <taxon>Metazoa</taxon>
        <taxon>Ecdysozoa</taxon>
        <taxon>Arthropoda</taxon>
        <taxon>Hexapoda</taxon>
        <taxon>Collembola</taxon>
        <taxon>Entomobryomorpha</taxon>
        <taxon>Entomobryoidea</taxon>
        <taxon>Orchesellidae</taxon>
        <taxon>Orchesellinae</taxon>
        <taxon>Orchesella</taxon>
    </lineage>
</organism>
<sequence>MKIHSKIVALGIICIASLAVTAKLPVFHSETLVVGGTNATKNEFPFLVRFTVLTASGESRFCSGTLIDLDLVLSSATCAVGNSRPITVVAGDHLLLEDEGTEQSVASQEVILHEDFNTTGNLENDIALIRLTSKLENTTSVQVINLPPEDLEPKYASHGTVAGWGETKFSEEEGQMSPILLKTDVIIADRLVCAAIGGTWVPEGQICSVSTGGGYRGDLGGPLICSNAPDAVCGIISNSNSGALTTVVGGYVEVSQYLAWIDGYRNTA</sequence>
<keyword evidence="6" id="KW-0732">Signal</keyword>
<evidence type="ECO:0000256" key="5">
    <source>
        <dbReference type="ARBA" id="ARBA00022825"/>
    </source>
</evidence>
<evidence type="ECO:0000256" key="1">
    <source>
        <dbReference type="ARBA" id="ARBA00004613"/>
    </source>
</evidence>
<name>A0A1D2MK13_ORCCI</name>
<dbReference type="PANTHER" id="PTHR24264">
    <property type="entry name" value="TRYPSIN-RELATED"/>
    <property type="match status" value="1"/>
</dbReference>
<dbReference type="OMA" id="EPKYASH"/>
<dbReference type="GO" id="GO:0006508">
    <property type="term" value="P:proteolysis"/>
    <property type="evidence" value="ECO:0007669"/>
    <property type="project" value="UniProtKB-KW"/>
</dbReference>
<dbReference type="AlphaFoldDB" id="A0A1D2MK13"/>
<evidence type="ECO:0000259" key="7">
    <source>
        <dbReference type="PROSITE" id="PS50240"/>
    </source>
</evidence>
<dbReference type="InterPro" id="IPR050127">
    <property type="entry name" value="Serine_Proteases_S1"/>
</dbReference>
<evidence type="ECO:0000313" key="8">
    <source>
        <dbReference type="EMBL" id="ODM93406.1"/>
    </source>
</evidence>
<dbReference type="CDD" id="cd00190">
    <property type="entry name" value="Tryp_SPc"/>
    <property type="match status" value="1"/>
</dbReference>
<comment type="caution">
    <text evidence="8">The sequence shown here is derived from an EMBL/GenBank/DDBJ whole genome shotgun (WGS) entry which is preliminary data.</text>
</comment>
<dbReference type="OrthoDB" id="5565075at2759"/>
<comment type="subcellular location">
    <subcellularLocation>
        <location evidence="1">Secreted</location>
    </subcellularLocation>
</comment>
<feature type="signal peptide" evidence="6">
    <location>
        <begin position="1"/>
        <end position="22"/>
    </location>
</feature>
<dbReference type="GO" id="GO:0005615">
    <property type="term" value="C:extracellular space"/>
    <property type="evidence" value="ECO:0007669"/>
    <property type="project" value="TreeGrafter"/>
</dbReference>
<evidence type="ECO:0000256" key="2">
    <source>
        <dbReference type="ARBA" id="ARBA00022525"/>
    </source>
</evidence>
<evidence type="ECO:0000256" key="3">
    <source>
        <dbReference type="ARBA" id="ARBA00022670"/>
    </source>
</evidence>
<dbReference type="SMART" id="SM00020">
    <property type="entry name" value="Tryp_SPc"/>
    <property type="match status" value="1"/>
</dbReference>
<dbReference type="EMBL" id="LJIJ01000998">
    <property type="protein sequence ID" value="ODM93406.1"/>
    <property type="molecule type" value="Genomic_DNA"/>
</dbReference>
<dbReference type="InterPro" id="IPR009003">
    <property type="entry name" value="Peptidase_S1_PA"/>
</dbReference>
<dbReference type="Gene3D" id="2.40.10.10">
    <property type="entry name" value="Trypsin-like serine proteases"/>
    <property type="match status" value="1"/>
</dbReference>
<keyword evidence="4" id="KW-0378">Hydrolase</keyword>
<dbReference type="PROSITE" id="PS50240">
    <property type="entry name" value="TRYPSIN_DOM"/>
    <property type="match status" value="1"/>
</dbReference>
<dbReference type="GO" id="GO:0004252">
    <property type="term" value="F:serine-type endopeptidase activity"/>
    <property type="evidence" value="ECO:0007669"/>
    <property type="project" value="InterPro"/>
</dbReference>
<dbReference type="STRING" id="48709.A0A1D2MK13"/>
<proteinExistence type="predicted"/>
<protein>
    <submittedName>
        <fullName evidence="8">Duodenase-1</fullName>
    </submittedName>
</protein>
<dbReference type="InterPro" id="IPR001314">
    <property type="entry name" value="Peptidase_S1A"/>
</dbReference>
<dbReference type="InterPro" id="IPR043504">
    <property type="entry name" value="Peptidase_S1_PA_chymotrypsin"/>
</dbReference>